<reference evidence="8 9" key="2">
    <citation type="submission" date="2015-01" db="EMBL/GenBank/DDBJ databases">
        <title>Complete genome sequence of Pyrinomonas methylaliphatogenes type strain K22T.</title>
        <authorList>
            <person name="Lee K.C.Y."/>
            <person name="Power J.F."/>
            <person name="Dunfield P.F."/>
            <person name="Morgan X.C."/>
            <person name="Huttenhower C."/>
            <person name="Stott M.B."/>
        </authorList>
    </citation>
    <scope>NUCLEOTIDE SEQUENCE [LARGE SCALE GENOMIC DNA]</scope>
    <source>
        <strain evidence="8 9">K22</strain>
    </source>
</reference>
<evidence type="ECO:0000256" key="6">
    <source>
        <dbReference type="ARBA" id="ARBA00022840"/>
    </source>
</evidence>
<keyword evidence="9" id="KW-1185">Reference proteome</keyword>
<evidence type="ECO:0000256" key="5">
    <source>
        <dbReference type="ARBA" id="ARBA00022777"/>
    </source>
</evidence>
<protein>
    <recommendedName>
        <fullName evidence="2">hydroxymethylpyrimidine kinase</fullName>
        <ecNumber evidence="2">2.7.1.49</ecNumber>
    </recommendedName>
</protein>
<dbReference type="GO" id="GO:0005524">
    <property type="term" value="F:ATP binding"/>
    <property type="evidence" value="ECO:0007669"/>
    <property type="project" value="UniProtKB-KW"/>
</dbReference>
<dbReference type="SUPFAM" id="SSF53613">
    <property type="entry name" value="Ribokinase-like"/>
    <property type="match status" value="1"/>
</dbReference>
<dbReference type="NCBIfam" id="TIGR00097">
    <property type="entry name" value="HMP-P_kinase"/>
    <property type="match status" value="1"/>
</dbReference>
<comment type="pathway">
    <text evidence="1">Cofactor biosynthesis; thiamine diphosphate biosynthesis.</text>
</comment>
<dbReference type="InterPro" id="IPR013749">
    <property type="entry name" value="PM/HMP-P_kinase-1"/>
</dbReference>
<dbReference type="PANTHER" id="PTHR20858">
    <property type="entry name" value="PHOSPHOMETHYLPYRIMIDINE KINASE"/>
    <property type="match status" value="1"/>
</dbReference>
<name>A0A0B6WXS9_9BACT</name>
<evidence type="ECO:0000256" key="3">
    <source>
        <dbReference type="ARBA" id="ARBA00022679"/>
    </source>
</evidence>
<keyword evidence="4" id="KW-0547">Nucleotide-binding</keyword>
<accession>A0A0B6WXS9</accession>
<evidence type="ECO:0000256" key="2">
    <source>
        <dbReference type="ARBA" id="ARBA00012135"/>
    </source>
</evidence>
<keyword evidence="3 8" id="KW-0808">Transferase</keyword>
<dbReference type="Proteomes" id="UP000031518">
    <property type="component" value="Unassembled WGS sequence"/>
</dbReference>
<dbReference type="STRING" id="454194.PYK22_00971"/>
<proteinExistence type="predicted"/>
<dbReference type="Gene3D" id="3.40.1190.20">
    <property type="match status" value="1"/>
</dbReference>
<dbReference type="InterPro" id="IPR004399">
    <property type="entry name" value="HMP/HMP-P_kinase_dom"/>
</dbReference>
<evidence type="ECO:0000256" key="1">
    <source>
        <dbReference type="ARBA" id="ARBA00004948"/>
    </source>
</evidence>
<evidence type="ECO:0000256" key="4">
    <source>
        <dbReference type="ARBA" id="ARBA00022741"/>
    </source>
</evidence>
<dbReference type="GO" id="GO:0005829">
    <property type="term" value="C:cytosol"/>
    <property type="evidence" value="ECO:0007669"/>
    <property type="project" value="TreeGrafter"/>
</dbReference>
<keyword evidence="5 8" id="KW-0418">Kinase</keyword>
<dbReference type="CDD" id="cd01169">
    <property type="entry name" value="HMPP_kinase"/>
    <property type="match status" value="1"/>
</dbReference>
<dbReference type="GO" id="GO:0009228">
    <property type="term" value="P:thiamine biosynthetic process"/>
    <property type="evidence" value="ECO:0007669"/>
    <property type="project" value="InterPro"/>
</dbReference>
<dbReference type="EC" id="2.7.1.49" evidence="2"/>
<dbReference type="FunFam" id="3.40.1190.20:FF:000003">
    <property type="entry name" value="Phosphomethylpyrimidine kinase ThiD"/>
    <property type="match status" value="1"/>
</dbReference>
<dbReference type="GO" id="GO:0008902">
    <property type="term" value="F:hydroxymethylpyrimidine kinase activity"/>
    <property type="evidence" value="ECO:0007669"/>
    <property type="project" value="UniProtKB-EC"/>
</dbReference>
<dbReference type="PANTHER" id="PTHR20858:SF17">
    <property type="entry name" value="HYDROXYMETHYLPYRIMIDINE_PHOSPHOMETHYLPYRIMIDINE KINASE THI20-RELATED"/>
    <property type="match status" value="1"/>
</dbReference>
<evidence type="ECO:0000313" key="8">
    <source>
        <dbReference type="EMBL" id="CDM64975.1"/>
    </source>
</evidence>
<dbReference type="OrthoDB" id="9810880at2"/>
<dbReference type="AlphaFoldDB" id="A0A0B6WXS9"/>
<dbReference type="Pfam" id="PF08543">
    <property type="entry name" value="Phos_pyr_kin"/>
    <property type="match status" value="1"/>
</dbReference>
<evidence type="ECO:0000313" key="9">
    <source>
        <dbReference type="Proteomes" id="UP000031518"/>
    </source>
</evidence>
<dbReference type="RefSeq" id="WP_041975042.1">
    <property type="nucleotide sequence ID" value="NZ_CBXV010000004.1"/>
</dbReference>
<keyword evidence="6" id="KW-0067">ATP-binding</keyword>
<reference evidence="8 9" key="1">
    <citation type="submission" date="2013-12" db="EMBL/GenBank/DDBJ databases">
        <authorList>
            <person name="Stott M."/>
        </authorList>
    </citation>
    <scope>NUCLEOTIDE SEQUENCE [LARGE SCALE GENOMIC DNA]</scope>
    <source>
        <strain evidence="8 9">K22</strain>
    </source>
</reference>
<sequence length="276" mass="29195">MIDHKDEPIIALTIAGLDPSGGAGIVADIKTFTAFGCFAVAAVTSLTFQNTTGVFGAVHQTAETVRDQILPVVEDLSVAGAKTGMLPTRAIIAEVARLFRETPLPAPVVDPVVRSTSGYDLIDDEALEALKRELLPLARIATPNIPEAERITGLRIKDEEGMRQAARIMREMGARAVLIKGGHLADEALDLLDDGEQVRLYSAPRIQTKATHGTGCTLSAAIAACLAHGLSLHEAVARAKDFVTEAIMKAPPIGRGFHPVNSAHSVRSVLDKTGEA</sequence>
<feature type="domain" description="Pyridoxamine kinase/Phosphomethylpyrimidine kinase" evidence="7">
    <location>
        <begin position="18"/>
        <end position="261"/>
    </location>
</feature>
<organism evidence="8 9">
    <name type="scientific">Pyrinomonas methylaliphatogenes</name>
    <dbReference type="NCBI Taxonomy" id="454194"/>
    <lineage>
        <taxon>Bacteria</taxon>
        <taxon>Pseudomonadati</taxon>
        <taxon>Acidobacteriota</taxon>
        <taxon>Blastocatellia</taxon>
        <taxon>Blastocatellales</taxon>
        <taxon>Pyrinomonadaceae</taxon>
        <taxon>Pyrinomonas</taxon>
    </lineage>
</organism>
<gene>
    <name evidence="8" type="ORF">PYK22_00971</name>
</gene>
<dbReference type="GO" id="GO:0008972">
    <property type="term" value="F:phosphomethylpyrimidine kinase activity"/>
    <property type="evidence" value="ECO:0007669"/>
    <property type="project" value="InterPro"/>
</dbReference>
<evidence type="ECO:0000259" key="7">
    <source>
        <dbReference type="Pfam" id="PF08543"/>
    </source>
</evidence>
<dbReference type="EMBL" id="CBXV010000004">
    <property type="protein sequence ID" value="CDM64975.1"/>
    <property type="molecule type" value="Genomic_DNA"/>
</dbReference>
<dbReference type="InterPro" id="IPR029056">
    <property type="entry name" value="Ribokinase-like"/>
</dbReference>